<organism evidence="1 2">
    <name type="scientific">Rhodoferax saidenbachensis</name>
    <dbReference type="NCBI Taxonomy" id="1484693"/>
    <lineage>
        <taxon>Bacteria</taxon>
        <taxon>Pseudomonadati</taxon>
        <taxon>Pseudomonadota</taxon>
        <taxon>Betaproteobacteria</taxon>
        <taxon>Burkholderiales</taxon>
        <taxon>Comamonadaceae</taxon>
        <taxon>Rhodoferax</taxon>
    </lineage>
</organism>
<dbReference type="InterPro" id="IPR011990">
    <property type="entry name" value="TPR-like_helical_dom_sf"/>
</dbReference>
<dbReference type="RefSeq" id="WP_310345955.1">
    <property type="nucleotide sequence ID" value="NZ_JAVDXO010000012.1"/>
</dbReference>
<dbReference type="Gene3D" id="1.25.40.10">
    <property type="entry name" value="Tetratricopeptide repeat domain"/>
    <property type="match status" value="3"/>
</dbReference>
<dbReference type="InterPro" id="IPR006597">
    <property type="entry name" value="Sel1-like"/>
</dbReference>
<proteinExistence type="predicted"/>
<name>A0ABU1ZSR2_9BURK</name>
<reference evidence="1 2" key="1">
    <citation type="submission" date="2023-07" db="EMBL/GenBank/DDBJ databases">
        <title>Sorghum-associated microbial communities from plants grown in Nebraska, USA.</title>
        <authorList>
            <person name="Schachtman D."/>
        </authorList>
    </citation>
    <scope>NUCLEOTIDE SEQUENCE [LARGE SCALE GENOMIC DNA]</scope>
    <source>
        <strain evidence="1 2">BE308</strain>
    </source>
</reference>
<evidence type="ECO:0000313" key="2">
    <source>
        <dbReference type="Proteomes" id="UP001268089"/>
    </source>
</evidence>
<dbReference type="Pfam" id="PF08238">
    <property type="entry name" value="Sel1"/>
    <property type="match status" value="13"/>
</dbReference>
<dbReference type="EMBL" id="JAVDXO010000012">
    <property type="protein sequence ID" value="MDR7308528.1"/>
    <property type="molecule type" value="Genomic_DNA"/>
</dbReference>
<dbReference type="SMART" id="SM00671">
    <property type="entry name" value="SEL1"/>
    <property type="match status" value="14"/>
</dbReference>
<accession>A0ABU1ZSR2</accession>
<dbReference type="SUPFAM" id="SSF81901">
    <property type="entry name" value="HCP-like"/>
    <property type="match status" value="5"/>
</dbReference>
<dbReference type="PANTHER" id="PTHR43628">
    <property type="entry name" value="ACTIVATOR OF C KINASE PROTEIN 1-RELATED"/>
    <property type="match status" value="1"/>
</dbReference>
<dbReference type="PANTHER" id="PTHR43628:SF1">
    <property type="entry name" value="CHITIN SYNTHASE REGULATORY FACTOR 2-RELATED"/>
    <property type="match status" value="1"/>
</dbReference>
<protein>
    <submittedName>
        <fullName evidence="1">TPR repeat protein</fullName>
    </submittedName>
</protein>
<gene>
    <name evidence="1" type="ORF">J2X15_003844</name>
</gene>
<dbReference type="InterPro" id="IPR052945">
    <property type="entry name" value="Mitotic_Regulator"/>
</dbReference>
<evidence type="ECO:0000313" key="1">
    <source>
        <dbReference type="EMBL" id="MDR7308528.1"/>
    </source>
</evidence>
<dbReference type="Proteomes" id="UP001268089">
    <property type="component" value="Unassembled WGS sequence"/>
</dbReference>
<keyword evidence="2" id="KW-1185">Reference proteome</keyword>
<sequence>MTSGRDKAIFLRTIKSARLGLPDAQYEVGLMYANGIGVAQDFKQAIHWIRLSAERGHVPAQYLLATRYASGVAIEKNEHQAFVWFLRAAAQEHPKAYFRLGKLHGAAHPEAAFACFMKAAELGTPEAQLAVAQAFTKGDGVDPDVLQAFHWCKAAAEQGLAASQHALAEMYAAGQGVSPDLDAAFFWYRRAASQRYAPAQVAMELLDSEGVGRISGQSRRRRAAAERRQIGVDEWVNAAEHGDANVWYHLGLMFELGMAVPEDLIQAEYWYSRSAHGDDVRAQLALAKLLEVRQAPGAGNWLLKAAERGAVDAQVALGQRLLGADNAGHDLFRGMAWCLKAGEQRDHRAWRALADIFRNCTQELATIGYRKAAELGDAQAQYVVAQQYATGVGVFKDPSVAVSWYKLSAEQGHAEAQSALGACYLAGVGVASDFPQALEWLQKAAEQGDAKAQWNIGSIFASGRGGIKRDLPAAFVWCNKSAAAGFVPAQATLGVLFTRTRDFEQAAVWLRKAAQLGDAEAQYNLGVAYIKGQGVSADLGEAFRWIVLAAEQGLAPAQARLGLMYVTGDGVALDPIEAHKWLILASKAGDSGAIANYSRSEAQLGLMQIAEAQRRADIWMDVSARKQTGNDK</sequence>
<comment type="caution">
    <text evidence="1">The sequence shown here is derived from an EMBL/GenBank/DDBJ whole genome shotgun (WGS) entry which is preliminary data.</text>
</comment>